<keyword evidence="16" id="KW-1185">Reference proteome</keyword>
<evidence type="ECO:0000259" key="14">
    <source>
        <dbReference type="PROSITE" id="PS51217"/>
    </source>
</evidence>
<dbReference type="GO" id="GO:0005829">
    <property type="term" value="C:cytosol"/>
    <property type="evidence" value="ECO:0007669"/>
    <property type="project" value="TreeGrafter"/>
</dbReference>
<evidence type="ECO:0000256" key="4">
    <source>
        <dbReference type="ARBA" id="ARBA00022806"/>
    </source>
</evidence>
<dbReference type="Pfam" id="PF21196">
    <property type="entry name" value="PcrA_UvrD_tudor"/>
    <property type="match status" value="1"/>
</dbReference>
<dbReference type="Gene3D" id="1.10.10.160">
    <property type="match status" value="1"/>
</dbReference>
<keyword evidence="6 11" id="KW-0238">DNA-binding</keyword>
<dbReference type="SUPFAM" id="SSF52540">
    <property type="entry name" value="P-loop containing nucleoside triphosphate hydrolases"/>
    <property type="match status" value="1"/>
</dbReference>
<keyword evidence="2 10" id="KW-0547">Nucleotide-binding</keyword>
<keyword evidence="7" id="KW-0413">Isomerase</keyword>
<evidence type="ECO:0000256" key="5">
    <source>
        <dbReference type="ARBA" id="ARBA00022840"/>
    </source>
</evidence>
<dbReference type="InterPro" id="IPR005751">
    <property type="entry name" value="ATP-dep_DNA_helicase_PcrA"/>
</dbReference>
<evidence type="ECO:0000256" key="8">
    <source>
        <dbReference type="ARBA" id="ARBA00034617"/>
    </source>
</evidence>
<evidence type="ECO:0000256" key="10">
    <source>
        <dbReference type="PROSITE-ProRule" id="PRU00560"/>
    </source>
</evidence>
<dbReference type="AlphaFoldDB" id="A0A0R1VMD5"/>
<dbReference type="EC" id="5.6.2.4" evidence="11"/>
<dbReference type="GO" id="GO:0033202">
    <property type="term" value="C:DNA helicase complex"/>
    <property type="evidence" value="ECO:0007669"/>
    <property type="project" value="TreeGrafter"/>
</dbReference>
<dbReference type="GO" id="GO:0043138">
    <property type="term" value="F:3'-5' DNA helicase activity"/>
    <property type="evidence" value="ECO:0007669"/>
    <property type="project" value="UniProtKB-EC"/>
</dbReference>
<dbReference type="InterPro" id="IPR014016">
    <property type="entry name" value="UvrD-like_ATP-bd"/>
</dbReference>
<dbReference type="GO" id="GO:0009314">
    <property type="term" value="P:response to radiation"/>
    <property type="evidence" value="ECO:0007669"/>
    <property type="project" value="UniProtKB-ARBA"/>
</dbReference>
<evidence type="ECO:0000256" key="12">
    <source>
        <dbReference type="SAM" id="MobiDB-lite"/>
    </source>
</evidence>
<evidence type="ECO:0000259" key="13">
    <source>
        <dbReference type="PROSITE" id="PS51198"/>
    </source>
</evidence>
<dbReference type="InterPro" id="IPR000212">
    <property type="entry name" value="DNA_helicase_UvrD/REP"/>
</dbReference>
<dbReference type="Pfam" id="PF00580">
    <property type="entry name" value="UvrD-helicase"/>
    <property type="match status" value="1"/>
</dbReference>
<evidence type="ECO:0000256" key="7">
    <source>
        <dbReference type="ARBA" id="ARBA00023235"/>
    </source>
</evidence>
<evidence type="ECO:0000256" key="2">
    <source>
        <dbReference type="ARBA" id="ARBA00022741"/>
    </source>
</evidence>
<dbReference type="InterPro" id="IPR013986">
    <property type="entry name" value="DExx_box_DNA_helicase_dom_sf"/>
</dbReference>
<evidence type="ECO:0000313" key="16">
    <source>
        <dbReference type="Proteomes" id="UP000051451"/>
    </source>
</evidence>
<comment type="catalytic activity">
    <reaction evidence="8">
        <text>Couples ATP hydrolysis with the unwinding of duplex DNA by translocating in the 3'-5' direction.</text>
        <dbReference type="EC" id="5.6.2.4"/>
    </reaction>
</comment>
<dbReference type="NCBIfam" id="TIGR01073">
    <property type="entry name" value="pcrA"/>
    <property type="match status" value="1"/>
</dbReference>
<dbReference type="FunFam" id="1.10.486.10:FF:000003">
    <property type="entry name" value="ATP-dependent DNA helicase"/>
    <property type="match status" value="1"/>
</dbReference>
<accession>A0A0R1VMD5</accession>
<reference evidence="15 16" key="1">
    <citation type="journal article" date="2015" name="Genome Announc.">
        <title>Expanding the biotechnology potential of lactobacilli through comparative genomics of 213 strains and associated genera.</title>
        <authorList>
            <person name="Sun Z."/>
            <person name="Harris H.M."/>
            <person name="McCann A."/>
            <person name="Guo C."/>
            <person name="Argimon S."/>
            <person name="Zhang W."/>
            <person name="Yang X."/>
            <person name="Jeffery I.B."/>
            <person name="Cooney J.C."/>
            <person name="Kagawa T.F."/>
            <person name="Liu W."/>
            <person name="Song Y."/>
            <person name="Salvetti E."/>
            <person name="Wrobel A."/>
            <person name="Rasinkangas P."/>
            <person name="Parkhill J."/>
            <person name="Rea M.C."/>
            <person name="O'Sullivan O."/>
            <person name="Ritari J."/>
            <person name="Douillard F.P."/>
            <person name="Paul Ross R."/>
            <person name="Yang R."/>
            <person name="Briner A.E."/>
            <person name="Felis G.E."/>
            <person name="de Vos W.M."/>
            <person name="Barrangou R."/>
            <person name="Klaenhammer T.R."/>
            <person name="Caufield P.W."/>
            <person name="Cui Y."/>
            <person name="Zhang H."/>
            <person name="O'Toole P.W."/>
        </authorList>
    </citation>
    <scope>NUCLEOTIDE SEQUENCE [LARGE SCALE GENOMIC DNA]</scope>
    <source>
        <strain evidence="15 16">DSM 18630</strain>
    </source>
</reference>
<feature type="domain" description="UvrD-like helicase ATP-binding" evidence="13">
    <location>
        <begin position="2"/>
        <end position="281"/>
    </location>
</feature>
<comment type="similarity">
    <text evidence="1 11">Belongs to the helicase family. UvrD subfamily.</text>
</comment>
<dbReference type="GO" id="GO:0016887">
    <property type="term" value="F:ATP hydrolysis activity"/>
    <property type="evidence" value="ECO:0007669"/>
    <property type="project" value="RHEA"/>
</dbReference>
<evidence type="ECO:0000256" key="1">
    <source>
        <dbReference type="ARBA" id="ARBA00009922"/>
    </source>
</evidence>
<evidence type="ECO:0000256" key="6">
    <source>
        <dbReference type="ARBA" id="ARBA00023125"/>
    </source>
</evidence>
<evidence type="ECO:0000256" key="9">
    <source>
        <dbReference type="ARBA" id="ARBA00048988"/>
    </source>
</evidence>
<keyword evidence="5 10" id="KW-0067">ATP-binding</keyword>
<evidence type="ECO:0000256" key="3">
    <source>
        <dbReference type="ARBA" id="ARBA00022801"/>
    </source>
</evidence>
<sequence>MSGLNDKQQEAVRQTEGPLLVIAGAGSGKTRVLTHRVAYLIEAIGVNPWNILAITFTNKAAREMRERVSQLLGDAAQDVWVSTFHALCVRILRRDIDKLGYQRAFTIVGTSEQRTLMKRVLAELNLDSKKFDPRALLGVVSQAKNQLLTPKEFAKQATSVFDKTAAQAYQLYQQGLEQNQAVDFDDLIMLTLQLFDQEPEILQYYQRKFLYLHVDEYQDTNQAQYELVTKLAAGSHNLCVVGDADQSIYGWRGADMRNILDFEKDYPNARVVKLEQNYRSTKVILQAANDVIKNNINRKAKKLWTENNEGDRIHYYRAQTANDEAYFVIRQIQQLKQQQAFHYSDFAVLYRTNAQSRTIEEAFIKSNIPYRIVGAHKFYDRKEILDVLAYLQLVTNPADSLSFNRIVNEPKRGIGNTSLEKLADLAAQQQISLLEAAQNPTLANISGKAARELVKFATMINQLHQLQQEVNVTELTEAILDHSGYRAALKATRNLENQSRLENLDEFLSVTQQFDQHWQPETEESDQFVDFLADLALMSDQDSLAENSDEVALLTLHAAKGLEFPVVFLVGLEEGIFPLGRASFNENELEEERRLAYVGITRAKKELFLTNALARMLYGRQQTNPVSRFIKEIEPELLISENQQATATTISSWTQRSHMTNKKNSISSGKTFANGPRQTAQPVTQGTGAERNSWQIGDKVWHKAWGTGTIVKVNGTGEDLELDIAFTGKGIKRLLAAFAPITKKQD</sequence>
<evidence type="ECO:0000256" key="11">
    <source>
        <dbReference type="RuleBase" id="RU364053"/>
    </source>
</evidence>
<dbReference type="Gene3D" id="3.40.50.300">
    <property type="entry name" value="P-loop containing nucleotide triphosphate hydrolases"/>
    <property type="match status" value="2"/>
</dbReference>
<dbReference type="STRING" id="1423750.FC89_GL001905"/>
<dbReference type="Gene3D" id="1.10.486.10">
    <property type="entry name" value="PCRA, domain 4"/>
    <property type="match status" value="1"/>
</dbReference>
<dbReference type="GO" id="GO:0003677">
    <property type="term" value="F:DNA binding"/>
    <property type="evidence" value="ECO:0007669"/>
    <property type="project" value="UniProtKB-KW"/>
</dbReference>
<dbReference type="CDD" id="cd17932">
    <property type="entry name" value="DEXQc_UvrD"/>
    <property type="match status" value="1"/>
</dbReference>
<proteinExistence type="inferred from homology"/>
<dbReference type="EMBL" id="AZGB01000025">
    <property type="protein sequence ID" value="KRM04875.1"/>
    <property type="molecule type" value="Genomic_DNA"/>
</dbReference>
<dbReference type="FunFam" id="1.10.10.160:FF:000001">
    <property type="entry name" value="ATP-dependent DNA helicase"/>
    <property type="match status" value="1"/>
</dbReference>
<dbReference type="GO" id="GO:0006260">
    <property type="term" value="P:DNA replication"/>
    <property type="evidence" value="ECO:0007669"/>
    <property type="project" value="InterPro"/>
</dbReference>
<dbReference type="PANTHER" id="PTHR11070:SF2">
    <property type="entry name" value="ATP-DEPENDENT DNA HELICASE SRS2"/>
    <property type="match status" value="1"/>
</dbReference>
<keyword evidence="3 10" id="KW-0378">Hydrolase</keyword>
<organism evidence="15 16">
    <name type="scientific">Liquorilactobacillus ghanensis DSM 18630</name>
    <dbReference type="NCBI Taxonomy" id="1423750"/>
    <lineage>
        <taxon>Bacteria</taxon>
        <taxon>Bacillati</taxon>
        <taxon>Bacillota</taxon>
        <taxon>Bacilli</taxon>
        <taxon>Lactobacillales</taxon>
        <taxon>Lactobacillaceae</taxon>
        <taxon>Liquorilactobacillus</taxon>
    </lineage>
</organism>
<dbReference type="PROSITE" id="PS51217">
    <property type="entry name" value="UVRD_HELICASE_CTER"/>
    <property type="match status" value="1"/>
</dbReference>
<name>A0A0R1VMD5_9LACO</name>
<comment type="caution">
    <text evidence="15">The sequence shown here is derived from an EMBL/GenBank/DDBJ whole genome shotgun (WGS) entry which is preliminary data.</text>
</comment>
<evidence type="ECO:0000313" key="15">
    <source>
        <dbReference type="EMBL" id="KRM04875.1"/>
    </source>
</evidence>
<dbReference type="Proteomes" id="UP000051451">
    <property type="component" value="Unassembled WGS sequence"/>
</dbReference>
<dbReference type="PATRIC" id="fig|1423750.3.peg.1948"/>
<dbReference type="PROSITE" id="PS51198">
    <property type="entry name" value="UVRD_HELICASE_ATP_BIND"/>
    <property type="match status" value="1"/>
</dbReference>
<dbReference type="Pfam" id="PF13361">
    <property type="entry name" value="UvrD_C"/>
    <property type="match status" value="1"/>
</dbReference>
<feature type="region of interest" description="Disordered" evidence="12">
    <location>
        <begin position="658"/>
        <end position="691"/>
    </location>
</feature>
<gene>
    <name evidence="15" type="ORF">FC89_GL001905</name>
</gene>
<dbReference type="InterPro" id="IPR014017">
    <property type="entry name" value="DNA_helicase_UvrD-like_C"/>
</dbReference>
<dbReference type="GO" id="GO:0005524">
    <property type="term" value="F:ATP binding"/>
    <property type="evidence" value="ECO:0007669"/>
    <property type="project" value="UniProtKB-UniRule"/>
</dbReference>
<dbReference type="PANTHER" id="PTHR11070">
    <property type="entry name" value="UVRD / RECB / PCRA DNA HELICASE FAMILY MEMBER"/>
    <property type="match status" value="1"/>
</dbReference>
<protein>
    <recommendedName>
        <fullName evidence="11">ATP-dependent DNA helicase</fullName>
        <ecNumber evidence="11">5.6.2.4</ecNumber>
    </recommendedName>
</protein>
<comment type="catalytic activity">
    <reaction evidence="9 11">
        <text>ATP + H2O = ADP + phosphate + H(+)</text>
        <dbReference type="Rhea" id="RHEA:13065"/>
        <dbReference type="ChEBI" id="CHEBI:15377"/>
        <dbReference type="ChEBI" id="CHEBI:15378"/>
        <dbReference type="ChEBI" id="CHEBI:30616"/>
        <dbReference type="ChEBI" id="CHEBI:43474"/>
        <dbReference type="ChEBI" id="CHEBI:456216"/>
        <dbReference type="EC" id="5.6.2.4"/>
    </reaction>
</comment>
<feature type="domain" description="UvrD-like helicase C-terminal" evidence="14">
    <location>
        <begin position="282"/>
        <end position="561"/>
    </location>
</feature>
<keyword evidence="4 10" id="KW-0347">Helicase</keyword>
<feature type="binding site" evidence="10">
    <location>
        <begin position="23"/>
        <end position="30"/>
    </location>
    <ligand>
        <name>ATP</name>
        <dbReference type="ChEBI" id="CHEBI:30616"/>
    </ligand>
</feature>
<dbReference type="InterPro" id="IPR027417">
    <property type="entry name" value="P-loop_NTPase"/>
</dbReference>
<dbReference type="GO" id="GO:0000725">
    <property type="term" value="P:recombinational repair"/>
    <property type="evidence" value="ECO:0007669"/>
    <property type="project" value="TreeGrafter"/>
</dbReference>